<protein>
    <submittedName>
        <fullName evidence="1">Uncharacterized protein</fullName>
    </submittedName>
</protein>
<proteinExistence type="predicted"/>
<accession>A0A922MUG2</accession>
<evidence type="ECO:0000313" key="2">
    <source>
        <dbReference type="Proteomes" id="UP000814243"/>
    </source>
</evidence>
<evidence type="ECO:0000313" key="1">
    <source>
        <dbReference type="EMBL" id="KAH9642864.1"/>
    </source>
</evidence>
<sequence length="37" mass="4164">MGSELGCRRVSRRCVDHRFCSVPRSHCNEATTKITGL</sequence>
<gene>
    <name evidence="1" type="ORF">HF086_009958</name>
</gene>
<comment type="caution">
    <text evidence="1">The sequence shown here is derived from an EMBL/GenBank/DDBJ whole genome shotgun (WGS) entry which is preliminary data.</text>
</comment>
<organism evidence="1 2">
    <name type="scientific">Spodoptera exigua</name>
    <name type="common">Beet armyworm</name>
    <name type="synonym">Noctua fulgens</name>
    <dbReference type="NCBI Taxonomy" id="7107"/>
    <lineage>
        <taxon>Eukaryota</taxon>
        <taxon>Metazoa</taxon>
        <taxon>Ecdysozoa</taxon>
        <taxon>Arthropoda</taxon>
        <taxon>Hexapoda</taxon>
        <taxon>Insecta</taxon>
        <taxon>Pterygota</taxon>
        <taxon>Neoptera</taxon>
        <taxon>Endopterygota</taxon>
        <taxon>Lepidoptera</taxon>
        <taxon>Glossata</taxon>
        <taxon>Ditrysia</taxon>
        <taxon>Noctuoidea</taxon>
        <taxon>Noctuidae</taxon>
        <taxon>Amphipyrinae</taxon>
        <taxon>Spodoptera</taxon>
    </lineage>
</organism>
<dbReference type="Proteomes" id="UP000814243">
    <property type="component" value="Unassembled WGS sequence"/>
</dbReference>
<dbReference type="EMBL" id="JACEFF010000170">
    <property type="protein sequence ID" value="KAH9642864.1"/>
    <property type="molecule type" value="Genomic_DNA"/>
</dbReference>
<dbReference type="AlphaFoldDB" id="A0A922MUG2"/>
<name>A0A922MUG2_SPOEX</name>
<reference evidence="1" key="1">
    <citation type="journal article" date="2021" name="G3 (Bethesda)">
        <title>Genome and transcriptome analysis of the beet armyworm Spodoptera exigua reveals targets for pest control. .</title>
        <authorList>
            <person name="Simon S."/>
            <person name="Breeschoten T."/>
            <person name="Jansen H.J."/>
            <person name="Dirks R.P."/>
            <person name="Schranz M.E."/>
            <person name="Ros V.I.D."/>
        </authorList>
    </citation>
    <scope>NUCLEOTIDE SEQUENCE</scope>
    <source>
        <strain evidence="1">TB_SE_WUR_2020</strain>
    </source>
</reference>